<dbReference type="PROSITE" id="PS00136">
    <property type="entry name" value="SUBTILASE_ASP"/>
    <property type="match status" value="1"/>
</dbReference>
<keyword evidence="2 5" id="KW-0645">Protease</keyword>
<accession>A0A345T160</accession>
<dbReference type="SUPFAM" id="SSF52743">
    <property type="entry name" value="Subtilisin-like"/>
    <property type="match status" value="1"/>
</dbReference>
<feature type="transmembrane region" description="Helical" evidence="7">
    <location>
        <begin position="17"/>
        <end position="40"/>
    </location>
</feature>
<keyword evidence="7" id="KW-1133">Transmembrane helix</keyword>
<dbReference type="InterPro" id="IPR015500">
    <property type="entry name" value="Peptidase_S8_subtilisin-rel"/>
</dbReference>
<dbReference type="Pfam" id="PF00082">
    <property type="entry name" value="Peptidase_S8"/>
    <property type="match status" value="1"/>
</dbReference>
<comment type="similarity">
    <text evidence="1 5">Belongs to the peptidase S8 family.</text>
</comment>
<keyword evidence="10" id="KW-1185">Reference proteome</keyword>
<dbReference type="Proteomes" id="UP000249340">
    <property type="component" value="Chromosome"/>
</dbReference>
<evidence type="ECO:0000256" key="3">
    <source>
        <dbReference type="ARBA" id="ARBA00022801"/>
    </source>
</evidence>
<feature type="active site" description="Charge relay system" evidence="5">
    <location>
        <position position="465"/>
    </location>
</feature>
<dbReference type="InterPro" id="IPR022398">
    <property type="entry name" value="Peptidase_S8_His-AS"/>
</dbReference>
<dbReference type="PROSITE" id="PS51892">
    <property type="entry name" value="SUBTILASE"/>
    <property type="match status" value="1"/>
</dbReference>
<evidence type="ECO:0000256" key="6">
    <source>
        <dbReference type="SAM" id="MobiDB-lite"/>
    </source>
</evidence>
<dbReference type="GO" id="GO:0004252">
    <property type="term" value="F:serine-type endopeptidase activity"/>
    <property type="evidence" value="ECO:0007669"/>
    <property type="project" value="UniProtKB-UniRule"/>
</dbReference>
<dbReference type="GO" id="GO:0006508">
    <property type="term" value="P:proteolysis"/>
    <property type="evidence" value="ECO:0007669"/>
    <property type="project" value="UniProtKB-KW"/>
</dbReference>
<dbReference type="InterPro" id="IPR023827">
    <property type="entry name" value="Peptidase_S8_Asp-AS"/>
</dbReference>
<organism evidence="9 10">
    <name type="scientific">Peterkaempfera bronchialis</name>
    <dbReference type="NCBI Taxonomy" id="2126346"/>
    <lineage>
        <taxon>Bacteria</taxon>
        <taxon>Bacillati</taxon>
        <taxon>Actinomycetota</taxon>
        <taxon>Actinomycetes</taxon>
        <taxon>Kitasatosporales</taxon>
        <taxon>Streptomycetaceae</taxon>
        <taxon>Peterkaempfera</taxon>
    </lineage>
</organism>
<keyword evidence="3 5" id="KW-0378">Hydrolase</keyword>
<feature type="active site" description="Charge relay system" evidence="5">
    <location>
        <position position="262"/>
    </location>
</feature>
<protein>
    <submittedName>
        <fullName evidence="9">Peptidase S08 family protein</fullName>
    </submittedName>
</protein>
<proteinExistence type="inferred from homology"/>
<evidence type="ECO:0000256" key="5">
    <source>
        <dbReference type="PROSITE-ProRule" id="PRU01240"/>
    </source>
</evidence>
<keyword evidence="7" id="KW-0812">Transmembrane</keyword>
<dbReference type="AlphaFoldDB" id="A0A345T160"/>
<evidence type="ECO:0000313" key="9">
    <source>
        <dbReference type="EMBL" id="AXI79715.1"/>
    </source>
</evidence>
<dbReference type="KEGG" id="stri:C7M71_022240"/>
<dbReference type="InterPro" id="IPR000209">
    <property type="entry name" value="Peptidase_S8/S53_dom"/>
</dbReference>
<name>A0A345T160_9ACTN</name>
<dbReference type="PROSITE" id="PS00137">
    <property type="entry name" value="SUBTILASE_HIS"/>
    <property type="match status" value="1"/>
</dbReference>
<evidence type="ECO:0000256" key="2">
    <source>
        <dbReference type="ARBA" id="ARBA00022670"/>
    </source>
</evidence>
<gene>
    <name evidence="9" type="ORF">C7M71_022240</name>
</gene>
<feature type="active site" description="Charge relay system" evidence="5">
    <location>
        <position position="217"/>
    </location>
</feature>
<dbReference type="InterPro" id="IPR050131">
    <property type="entry name" value="Peptidase_S8_subtilisin-like"/>
</dbReference>
<sequence length="537" mass="54034">MGGGAVQQVPSRGRTPLLIRCLAVLSLAALLLGGAVPYAGGPGRAYLGYLVVAERVDAAGAALAAREVTAAGGVVVQEYPQIGVVLAYSAARSFAERLRVRPGIAEAGAGRTAPVFTLPGPPADGGGFRAYGRPAGPHDTAPAAVGGQPVGGRVDRLPAADDTPTVPDPRERSAWNLRMIGADAGPGESGAALFSGIGGGPDREREALRRVVVAVLDSGVDDSHPDLREAVDPDRSASCADGRPDPRFGAWRPDPAIAESGHGTHVAGIIGAARDGDGVVGVAPGVRIAAVRLLGPLGQYYPENIVCGLLWAADHGARAINDSYFSDPWKYNCPDNRDQAAVVAAVGRAVRYARERGAVVVASAGNDAQDLGASRTDGRSPNDRTSASPPPVRTLGAECIRLPAELPGVVSVSAVERSGALAGYSNYGGDRIVLAAPGGDPGGGAARAVVSDWPGGRYAALAGTSMAAAHVTGAVALAAAAHPEYGSDRLRAVLTGAARRGRCAPGAGLCADPRYFGAGVVTVVGLSAAPASTTGSR</sequence>
<evidence type="ECO:0000256" key="4">
    <source>
        <dbReference type="ARBA" id="ARBA00022825"/>
    </source>
</evidence>
<dbReference type="PANTHER" id="PTHR43806">
    <property type="entry name" value="PEPTIDASE S8"/>
    <property type="match status" value="1"/>
</dbReference>
<dbReference type="Gene3D" id="3.40.50.200">
    <property type="entry name" value="Peptidase S8/S53 domain"/>
    <property type="match status" value="1"/>
</dbReference>
<feature type="compositionally biased region" description="Basic and acidic residues" evidence="6">
    <location>
        <begin position="224"/>
        <end position="235"/>
    </location>
</feature>
<dbReference type="OrthoDB" id="9813435at2"/>
<dbReference type="EMBL" id="CP031264">
    <property type="protein sequence ID" value="AXI79715.1"/>
    <property type="molecule type" value="Genomic_DNA"/>
</dbReference>
<evidence type="ECO:0000259" key="8">
    <source>
        <dbReference type="Pfam" id="PF00082"/>
    </source>
</evidence>
<evidence type="ECO:0000313" key="10">
    <source>
        <dbReference type="Proteomes" id="UP000249340"/>
    </source>
</evidence>
<evidence type="ECO:0000256" key="1">
    <source>
        <dbReference type="ARBA" id="ARBA00011073"/>
    </source>
</evidence>
<feature type="region of interest" description="Disordered" evidence="6">
    <location>
        <begin position="224"/>
        <end position="248"/>
    </location>
</feature>
<dbReference type="InterPro" id="IPR036852">
    <property type="entry name" value="Peptidase_S8/S53_dom_sf"/>
</dbReference>
<evidence type="ECO:0000256" key="7">
    <source>
        <dbReference type="SAM" id="Phobius"/>
    </source>
</evidence>
<keyword evidence="4 5" id="KW-0720">Serine protease</keyword>
<reference evidence="10" key="1">
    <citation type="submission" date="2018-07" db="EMBL/GenBank/DDBJ databases">
        <title>Streptacidiphilus bronchialis DSM 106435 chromosome.</title>
        <authorList>
            <person name="Batra D."/>
            <person name="Gulvik C.A."/>
        </authorList>
    </citation>
    <scope>NUCLEOTIDE SEQUENCE [LARGE SCALE GENOMIC DNA]</scope>
    <source>
        <strain evidence="10">DSM 106435</strain>
    </source>
</reference>
<dbReference type="PRINTS" id="PR00723">
    <property type="entry name" value="SUBTILISIN"/>
</dbReference>
<keyword evidence="7" id="KW-0472">Membrane</keyword>
<feature type="domain" description="Peptidase S8/S53" evidence="8">
    <location>
        <begin position="210"/>
        <end position="500"/>
    </location>
</feature>
<dbReference type="PANTHER" id="PTHR43806:SF11">
    <property type="entry name" value="CEREVISIN-RELATED"/>
    <property type="match status" value="1"/>
</dbReference>
<feature type="region of interest" description="Disordered" evidence="6">
    <location>
        <begin position="369"/>
        <end position="393"/>
    </location>
</feature>